<dbReference type="InterPro" id="IPR046335">
    <property type="entry name" value="LacI/GalR-like_sensor"/>
</dbReference>
<dbReference type="CDD" id="cd06267">
    <property type="entry name" value="PBP1_LacI_sugar_binding-like"/>
    <property type="match status" value="1"/>
</dbReference>
<keyword evidence="1" id="KW-0805">Transcription regulation</keyword>
<evidence type="ECO:0000313" key="5">
    <source>
        <dbReference type="EMBL" id="GAJ95179.1"/>
    </source>
</evidence>
<dbReference type="Proteomes" id="UP000026941">
    <property type="component" value="Unassembled WGS sequence"/>
</dbReference>
<protein>
    <submittedName>
        <fullName evidence="5">LacI family transcriptional regulator</fullName>
    </submittedName>
</protein>
<dbReference type="GO" id="GO:0000976">
    <property type="term" value="F:transcription cis-regulatory region binding"/>
    <property type="evidence" value="ECO:0007669"/>
    <property type="project" value="TreeGrafter"/>
</dbReference>
<evidence type="ECO:0000256" key="1">
    <source>
        <dbReference type="ARBA" id="ARBA00023015"/>
    </source>
</evidence>
<dbReference type="Pfam" id="PF13377">
    <property type="entry name" value="Peripla_BP_3"/>
    <property type="match status" value="1"/>
</dbReference>
<dbReference type="SUPFAM" id="SSF47413">
    <property type="entry name" value="lambda repressor-like DNA-binding domains"/>
    <property type="match status" value="1"/>
</dbReference>
<accession>A0AA87QB78</accession>
<dbReference type="RefSeq" id="WP_034516089.1">
    <property type="nucleotide sequence ID" value="NZ_BAYX01000011.1"/>
</dbReference>
<proteinExistence type="predicted"/>
<comment type="caution">
    <text evidence="5">The sequence shown here is derived from an EMBL/GenBank/DDBJ whole genome shotgun (WGS) entry which is preliminary data.</text>
</comment>
<keyword evidence="2" id="KW-0238">DNA-binding</keyword>
<dbReference type="Gene3D" id="3.40.50.2300">
    <property type="match status" value="2"/>
</dbReference>
<name>A0AA87QB78_RHIRH</name>
<dbReference type="SMART" id="SM00354">
    <property type="entry name" value="HTH_LACI"/>
    <property type="match status" value="1"/>
</dbReference>
<dbReference type="GO" id="GO:0003700">
    <property type="term" value="F:DNA-binding transcription factor activity"/>
    <property type="evidence" value="ECO:0007669"/>
    <property type="project" value="TreeGrafter"/>
</dbReference>
<keyword evidence="3" id="KW-0804">Transcription</keyword>
<dbReference type="EMBL" id="BAYX01000011">
    <property type="protein sequence ID" value="GAJ95179.1"/>
    <property type="molecule type" value="Genomic_DNA"/>
</dbReference>
<evidence type="ECO:0000256" key="3">
    <source>
        <dbReference type="ARBA" id="ARBA00023163"/>
    </source>
</evidence>
<dbReference type="Pfam" id="PF00356">
    <property type="entry name" value="LacI"/>
    <property type="match status" value="1"/>
</dbReference>
<dbReference type="CDD" id="cd01392">
    <property type="entry name" value="HTH_LacI"/>
    <property type="match status" value="1"/>
</dbReference>
<dbReference type="PANTHER" id="PTHR30146">
    <property type="entry name" value="LACI-RELATED TRANSCRIPTIONAL REPRESSOR"/>
    <property type="match status" value="1"/>
</dbReference>
<evidence type="ECO:0000313" key="6">
    <source>
        <dbReference type="Proteomes" id="UP000026941"/>
    </source>
</evidence>
<dbReference type="Gene3D" id="1.10.260.40">
    <property type="entry name" value="lambda repressor-like DNA-binding domains"/>
    <property type="match status" value="1"/>
</dbReference>
<feature type="domain" description="HTH lacI-type" evidence="4">
    <location>
        <begin position="7"/>
        <end position="61"/>
    </location>
</feature>
<dbReference type="GeneID" id="86852079"/>
<dbReference type="SUPFAM" id="SSF53822">
    <property type="entry name" value="Periplasmic binding protein-like I"/>
    <property type="match status" value="1"/>
</dbReference>
<organism evidence="5 6">
    <name type="scientific">Rhizobium rhizogenes NBRC 13257</name>
    <dbReference type="NCBI Taxonomy" id="1220581"/>
    <lineage>
        <taxon>Bacteria</taxon>
        <taxon>Pseudomonadati</taxon>
        <taxon>Pseudomonadota</taxon>
        <taxon>Alphaproteobacteria</taxon>
        <taxon>Hyphomicrobiales</taxon>
        <taxon>Rhizobiaceae</taxon>
        <taxon>Rhizobium/Agrobacterium group</taxon>
        <taxon>Rhizobium</taxon>
    </lineage>
</organism>
<dbReference type="PROSITE" id="PS50932">
    <property type="entry name" value="HTH_LACI_2"/>
    <property type="match status" value="1"/>
</dbReference>
<sequence>MKRRQPVSIKTVAERAGVSPATVSNVLNAKPSVAPELIERVRSVVAELGYVTDSNASRLRSGKHSLAGVVVPDLSNPMFGTFVSTLETLAREDGFDLLVVSAANDVEQEKERLHAIRSWRPAGLIVIPCDGALSQRTPSSMHMPIVVVDRLPDDPDFDLIAVNNAQSAAAISAHLSEQGYRSCTVAGSMLSISNIRERWEGAASAAGGMALSMLEVGLEAKGIRQRLHEILTLRRPEALFALDHITALIAYQTMTDLGLSAPGDLAFACFDEAEWMRLVRPAITTVRQPIEEMATAAWQQLSRRMGGNADPVKTLRLACSVEVRGSTLREGGQSSTAA</sequence>
<dbReference type="InterPro" id="IPR028082">
    <property type="entry name" value="Peripla_BP_I"/>
</dbReference>
<gene>
    <name evidence="5" type="ORF">RRH01S_11_00870</name>
</gene>
<evidence type="ECO:0000256" key="2">
    <source>
        <dbReference type="ARBA" id="ARBA00023125"/>
    </source>
</evidence>
<dbReference type="InterPro" id="IPR000843">
    <property type="entry name" value="HTH_LacI"/>
</dbReference>
<dbReference type="InterPro" id="IPR010982">
    <property type="entry name" value="Lambda_DNA-bd_dom_sf"/>
</dbReference>
<dbReference type="PANTHER" id="PTHR30146:SF145">
    <property type="entry name" value="RIBOSE OPERON REPRESSOR"/>
    <property type="match status" value="1"/>
</dbReference>
<dbReference type="AlphaFoldDB" id="A0AA87QB78"/>
<evidence type="ECO:0000259" key="4">
    <source>
        <dbReference type="PROSITE" id="PS50932"/>
    </source>
</evidence>
<reference evidence="5 6" key="1">
    <citation type="submission" date="2014-05" db="EMBL/GenBank/DDBJ databases">
        <title>Whole genome shotgun sequence of Rhizobium rhizogenes NBRC 13257.</title>
        <authorList>
            <person name="Katano-Makiyama Y."/>
            <person name="Hosoyama A."/>
            <person name="Hashimoto M."/>
            <person name="Hosoyama Y."/>
            <person name="Noguchi M."/>
            <person name="Tsuchikane K."/>
            <person name="Kimura A."/>
            <person name="Ohji S."/>
            <person name="Ichikawa N."/>
            <person name="Yamazoe A."/>
            <person name="Fujita N."/>
        </authorList>
    </citation>
    <scope>NUCLEOTIDE SEQUENCE [LARGE SCALE GENOMIC DNA]</scope>
    <source>
        <strain evidence="5 6">NBRC 13257</strain>
    </source>
</reference>